<keyword evidence="7" id="KW-1185">Reference proteome</keyword>
<proteinExistence type="inferred from homology"/>
<dbReference type="EC" id="1.8.4.11" evidence="2"/>
<evidence type="ECO:0000256" key="4">
    <source>
        <dbReference type="ARBA" id="ARBA00030643"/>
    </source>
</evidence>
<evidence type="ECO:0000256" key="1">
    <source>
        <dbReference type="ARBA" id="ARBA00005591"/>
    </source>
</evidence>
<dbReference type="InterPro" id="IPR002569">
    <property type="entry name" value="Met_Sox_Rdtase_MsrA_dom"/>
</dbReference>
<reference evidence="6 7" key="1">
    <citation type="submission" date="2024-04" db="EMBL/GenBank/DDBJ databases">
        <title>Tritrichomonas musculus Genome.</title>
        <authorList>
            <person name="Alves-Ferreira E."/>
            <person name="Grigg M."/>
            <person name="Lorenzi H."/>
            <person name="Galac M."/>
        </authorList>
    </citation>
    <scope>NUCLEOTIDE SEQUENCE [LARGE SCALE GENOMIC DNA]</scope>
    <source>
        <strain evidence="6 7">EAF2021</strain>
    </source>
</reference>
<dbReference type="SUPFAM" id="SSF55068">
    <property type="entry name" value="Peptide methionine sulfoxide reductase"/>
    <property type="match status" value="1"/>
</dbReference>
<organism evidence="6 7">
    <name type="scientific">Tritrichomonas musculus</name>
    <dbReference type="NCBI Taxonomy" id="1915356"/>
    <lineage>
        <taxon>Eukaryota</taxon>
        <taxon>Metamonada</taxon>
        <taxon>Parabasalia</taxon>
        <taxon>Tritrichomonadida</taxon>
        <taxon>Tritrichomonadidae</taxon>
        <taxon>Tritrichomonas</taxon>
    </lineage>
</organism>
<name>A0ABR2J0C1_9EUKA</name>
<dbReference type="NCBIfam" id="TIGR00401">
    <property type="entry name" value="msrA"/>
    <property type="match status" value="1"/>
</dbReference>
<dbReference type="InterPro" id="IPR036509">
    <property type="entry name" value="Met_Sox_Rdtase_MsrA_sf"/>
</dbReference>
<evidence type="ECO:0000256" key="3">
    <source>
        <dbReference type="ARBA" id="ARBA00023002"/>
    </source>
</evidence>
<dbReference type="PANTHER" id="PTHR43774">
    <property type="entry name" value="PEPTIDE METHIONINE SULFOXIDE REDUCTASE"/>
    <property type="match status" value="1"/>
</dbReference>
<dbReference type="Pfam" id="PF01625">
    <property type="entry name" value="PMSR"/>
    <property type="match status" value="1"/>
</dbReference>
<dbReference type="Proteomes" id="UP001470230">
    <property type="component" value="Unassembled WGS sequence"/>
</dbReference>
<comment type="caution">
    <text evidence="6">The sequence shown here is derived from an EMBL/GenBank/DDBJ whole genome shotgun (WGS) entry which is preliminary data.</text>
</comment>
<accession>A0ABR2J0C1</accession>
<comment type="similarity">
    <text evidence="1">Belongs to the MsrA Met sulfoxide reductase family.</text>
</comment>
<evidence type="ECO:0000313" key="6">
    <source>
        <dbReference type="EMBL" id="KAK8870697.1"/>
    </source>
</evidence>
<sequence length="162" mass="18817">MSVSSKAYFACGCFWGAQYYFEKLKGVKSTFVGYMGGKLENPRYTDVKKGNTGHLETTEVIYDPSVVNYESLVKYFFEIHDFSQEDGQGVDIGSQYLSAIFVSNDNEKEVSEKIINILKDKGYKVATKIYPVQTFWKAEDYHQLYLEQRNEQPECHTYRKIF</sequence>
<evidence type="ECO:0000256" key="2">
    <source>
        <dbReference type="ARBA" id="ARBA00012502"/>
    </source>
</evidence>
<evidence type="ECO:0000259" key="5">
    <source>
        <dbReference type="Pfam" id="PF01625"/>
    </source>
</evidence>
<dbReference type="PANTHER" id="PTHR43774:SF1">
    <property type="entry name" value="PEPTIDE METHIONINE SULFOXIDE REDUCTASE MSRA 2"/>
    <property type="match status" value="1"/>
</dbReference>
<feature type="domain" description="Peptide methionine sulphoxide reductase MsrA" evidence="5">
    <location>
        <begin position="6"/>
        <end position="154"/>
    </location>
</feature>
<protein>
    <recommendedName>
        <fullName evidence="2">peptide-methionine (S)-S-oxide reductase</fullName>
        <ecNumber evidence="2">1.8.4.11</ecNumber>
    </recommendedName>
    <alternativeName>
        <fullName evidence="4">Peptide-methionine (S)-S-oxide reductase</fullName>
    </alternativeName>
</protein>
<evidence type="ECO:0000313" key="7">
    <source>
        <dbReference type="Proteomes" id="UP001470230"/>
    </source>
</evidence>
<dbReference type="HAMAP" id="MF_01401">
    <property type="entry name" value="MsrA"/>
    <property type="match status" value="1"/>
</dbReference>
<dbReference type="EMBL" id="JAPFFF010000014">
    <property type="protein sequence ID" value="KAK8870697.1"/>
    <property type="molecule type" value="Genomic_DNA"/>
</dbReference>
<keyword evidence="3" id="KW-0560">Oxidoreductase</keyword>
<dbReference type="Gene3D" id="3.30.1060.10">
    <property type="entry name" value="Peptide methionine sulphoxide reductase MsrA"/>
    <property type="match status" value="1"/>
</dbReference>
<gene>
    <name evidence="6" type="ORF">M9Y10_008584</name>
</gene>